<feature type="compositionally biased region" description="Basic and acidic residues" evidence="1">
    <location>
        <begin position="69"/>
        <end position="94"/>
    </location>
</feature>
<keyword evidence="2" id="KW-0812">Transmembrane</keyword>
<evidence type="ECO:0000313" key="3">
    <source>
        <dbReference type="EMBL" id="GAI80590.1"/>
    </source>
</evidence>
<comment type="caution">
    <text evidence="3">The sequence shown here is derived from an EMBL/GenBank/DDBJ whole genome shotgun (WGS) entry which is preliminary data.</text>
</comment>
<accession>X1SZ28</accession>
<keyword evidence="2" id="KW-0472">Membrane</keyword>
<proteinExistence type="predicted"/>
<gene>
    <name evidence="3" type="ORF">S12H4_21086</name>
</gene>
<evidence type="ECO:0000256" key="2">
    <source>
        <dbReference type="SAM" id="Phobius"/>
    </source>
</evidence>
<protein>
    <submittedName>
        <fullName evidence="3">Uncharacterized protein</fullName>
    </submittedName>
</protein>
<feature type="region of interest" description="Disordered" evidence="1">
    <location>
        <begin position="58"/>
        <end position="94"/>
    </location>
</feature>
<feature type="transmembrane region" description="Helical" evidence="2">
    <location>
        <begin position="24"/>
        <end position="43"/>
    </location>
</feature>
<keyword evidence="2" id="KW-1133">Transmembrane helix</keyword>
<dbReference type="AlphaFoldDB" id="X1SZ28"/>
<organism evidence="3">
    <name type="scientific">marine sediment metagenome</name>
    <dbReference type="NCBI Taxonomy" id="412755"/>
    <lineage>
        <taxon>unclassified sequences</taxon>
        <taxon>metagenomes</taxon>
        <taxon>ecological metagenomes</taxon>
    </lineage>
</organism>
<dbReference type="EMBL" id="BARW01010798">
    <property type="protein sequence ID" value="GAI80590.1"/>
    <property type="molecule type" value="Genomic_DNA"/>
</dbReference>
<feature type="compositionally biased region" description="Polar residues" evidence="1">
    <location>
        <begin position="58"/>
        <end position="68"/>
    </location>
</feature>
<feature type="non-terminal residue" evidence="3">
    <location>
        <position position="186"/>
    </location>
</feature>
<sequence>MLLQIIQDTESLDSLTHAQGQNPTGMFLIIAVIALTVIILWLIHSRRNFKKSPNESIFSETHQQGQKTQGDKPTTEPNEMKEHEIIQPEKEEQSQPKYIGYNPINIFKQTEPYNFPYVIMPKPGCIIKFPRKGRTGRKGFKEEDFKPYLIQHFYDTFKIFDDRFITVKGSNKPLEPDFTFTDEKDG</sequence>
<name>X1SZ28_9ZZZZ</name>
<evidence type="ECO:0000256" key="1">
    <source>
        <dbReference type="SAM" id="MobiDB-lite"/>
    </source>
</evidence>
<reference evidence="3" key="1">
    <citation type="journal article" date="2014" name="Front. Microbiol.">
        <title>High frequency of phylogenetically diverse reductive dehalogenase-homologous genes in deep subseafloor sedimentary metagenomes.</title>
        <authorList>
            <person name="Kawai M."/>
            <person name="Futagami T."/>
            <person name="Toyoda A."/>
            <person name="Takaki Y."/>
            <person name="Nishi S."/>
            <person name="Hori S."/>
            <person name="Arai W."/>
            <person name="Tsubouchi T."/>
            <person name="Morono Y."/>
            <person name="Uchiyama I."/>
            <person name="Ito T."/>
            <person name="Fujiyama A."/>
            <person name="Inagaki F."/>
            <person name="Takami H."/>
        </authorList>
    </citation>
    <scope>NUCLEOTIDE SEQUENCE</scope>
    <source>
        <strain evidence="3">Expedition CK06-06</strain>
    </source>
</reference>